<feature type="region of interest" description="Disordered" evidence="6">
    <location>
        <begin position="572"/>
        <end position="601"/>
    </location>
</feature>
<dbReference type="Gene3D" id="3.30.420.10">
    <property type="entry name" value="Ribonuclease H-like superfamily/Ribonuclease H"/>
    <property type="match status" value="1"/>
</dbReference>
<dbReference type="InterPro" id="IPR011011">
    <property type="entry name" value="Znf_FYVE_PHD"/>
</dbReference>
<organism evidence="8 9">
    <name type="scientific">Parnassius mnemosyne</name>
    <name type="common">clouded apollo</name>
    <dbReference type="NCBI Taxonomy" id="213953"/>
    <lineage>
        <taxon>Eukaryota</taxon>
        <taxon>Metazoa</taxon>
        <taxon>Ecdysozoa</taxon>
        <taxon>Arthropoda</taxon>
        <taxon>Hexapoda</taxon>
        <taxon>Insecta</taxon>
        <taxon>Pterygota</taxon>
        <taxon>Neoptera</taxon>
        <taxon>Endopterygota</taxon>
        <taxon>Lepidoptera</taxon>
        <taxon>Glossata</taxon>
        <taxon>Ditrysia</taxon>
        <taxon>Papilionoidea</taxon>
        <taxon>Papilionidae</taxon>
        <taxon>Parnassiinae</taxon>
        <taxon>Parnassini</taxon>
        <taxon>Parnassius</taxon>
        <taxon>Driopa</taxon>
    </lineage>
</organism>
<comment type="subcellular location">
    <subcellularLocation>
        <location evidence="1">Nucleus</location>
    </subcellularLocation>
</comment>
<dbReference type="InterPro" id="IPR004875">
    <property type="entry name" value="DDE_SF_endonuclease_dom"/>
</dbReference>
<evidence type="ECO:0000259" key="7">
    <source>
        <dbReference type="PROSITE" id="PS51253"/>
    </source>
</evidence>
<evidence type="ECO:0000256" key="3">
    <source>
        <dbReference type="ARBA" id="ARBA00022771"/>
    </source>
</evidence>
<dbReference type="InterPro" id="IPR019786">
    <property type="entry name" value="Zinc_finger_PHD-type_CS"/>
</dbReference>
<dbReference type="InterPro" id="IPR009057">
    <property type="entry name" value="Homeodomain-like_sf"/>
</dbReference>
<keyword evidence="5" id="KW-0238">DNA-binding</keyword>
<dbReference type="SUPFAM" id="SSF57903">
    <property type="entry name" value="FYVE/PHD zinc finger"/>
    <property type="match status" value="1"/>
</dbReference>
<dbReference type="PANTHER" id="PTHR19303">
    <property type="entry name" value="TRANSPOSON"/>
    <property type="match status" value="1"/>
</dbReference>
<dbReference type="PROSITE" id="PS51253">
    <property type="entry name" value="HTH_CENPB"/>
    <property type="match status" value="1"/>
</dbReference>
<dbReference type="GO" id="GO:0008270">
    <property type="term" value="F:zinc ion binding"/>
    <property type="evidence" value="ECO:0007669"/>
    <property type="project" value="UniProtKB-KW"/>
</dbReference>
<comment type="caution">
    <text evidence="8">The sequence shown here is derived from an EMBL/GenBank/DDBJ whole genome shotgun (WGS) entry which is preliminary data.</text>
</comment>
<feature type="compositionally biased region" description="Basic and acidic residues" evidence="6">
    <location>
        <begin position="572"/>
        <end position="581"/>
    </location>
</feature>
<dbReference type="SUPFAM" id="SSF46689">
    <property type="entry name" value="Homeodomain-like"/>
    <property type="match status" value="1"/>
</dbReference>
<feature type="domain" description="HTH CENPB-type" evidence="7">
    <location>
        <begin position="68"/>
        <end position="145"/>
    </location>
</feature>
<keyword evidence="2" id="KW-0479">Metal-binding</keyword>
<dbReference type="InterPro" id="IPR036397">
    <property type="entry name" value="RNaseH_sf"/>
</dbReference>
<evidence type="ECO:0000256" key="6">
    <source>
        <dbReference type="SAM" id="MobiDB-lite"/>
    </source>
</evidence>
<dbReference type="Pfam" id="PF03184">
    <property type="entry name" value="DDE_1"/>
    <property type="match status" value="1"/>
</dbReference>
<dbReference type="InterPro" id="IPR006600">
    <property type="entry name" value="HTH_CenpB_DNA-bd_dom"/>
</dbReference>
<keyword evidence="4" id="KW-0862">Zinc</keyword>
<evidence type="ECO:0000313" key="9">
    <source>
        <dbReference type="Proteomes" id="UP001314205"/>
    </source>
</evidence>
<evidence type="ECO:0000256" key="5">
    <source>
        <dbReference type="ARBA" id="ARBA00023125"/>
    </source>
</evidence>
<gene>
    <name evidence="8" type="ORF">PARMNEM_LOCUS5098</name>
</gene>
<dbReference type="PANTHER" id="PTHR19303:SF74">
    <property type="entry name" value="POGO TRANSPOSABLE ELEMENT WITH KRAB DOMAIN"/>
    <property type="match status" value="1"/>
</dbReference>
<dbReference type="AlphaFoldDB" id="A0AAV1KKZ8"/>
<dbReference type="GO" id="GO:0003677">
    <property type="term" value="F:DNA binding"/>
    <property type="evidence" value="ECO:0007669"/>
    <property type="project" value="UniProtKB-KW"/>
</dbReference>
<evidence type="ECO:0000256" key="1">
    <source>
        <dbReference type="ARBA" id="ARBA00004123"/>
    </source>
</evidence>
<dbReference type="PROSITE" id="PS01359">
    <property type="entry name" value="ZF_PHD_1"/>
    <property type="match status" value="1"/>
</dbReference>
<accession>A0AAV1KKZ8</accession>
<dbReference type="GO" id="GO:0005634">
    <property type="term" value="C:nucleus"/>
    <property type="evidence" value="ECO:0007669"/>
    <property type="project" value="UniProtKB-SubCell"/>
</dbReference>
<dbReference type="InterPro" id="IPR050863">
    <property type="entry name" value="CenT-Element_Derived"/>
</dbReference>
<dbReference type="Proteomes" id="UP001314205">
    <property type="component" value="Unassembled WGS sequence"/>
</dbReference>
<evidence type="ECO:0000256" key="2">
    <source>
        <dbReference type="ARBA" id="ARBA00022723"/>
    </source>
</evidence>
<keyword evidence="3" id="KW-0863">Zinc-finger</keyword>
<proteinExistence type="predicted"/>
<dbReference type="EMBL" id="CAVLGL010000057">
    <property type="protein sequence ID" value="CAK1583746.1"/>
    <property type="molecule type" value="Genomic_DNA"/>
</dbReference>
<evidence type="ECO:0000256" key="4">
    <source>
        <dbReference type="ARBA" id="ARBA00022833"/>
    </source>
</evidence>
<sequence>MEENKNSKKKNRKYNEIMLKSAIESVLQSKLTLYMASKEFNVPWSTLKANVERVKEERKQGITQIRMLKVGRPFSLSANLEQSLLSYIIQMQELGFGLTVNQIRQIAFSLAETAECKHYFNKSKRCAGWNWWVSFKDRYGLSLRTPENLSSGRAICSNPTILADFYEKLEATLVNHNLLDCPDRIWNCDETGLMYVNKPTKIVTKIGKKYVYNRTYAEKGTTTTVLACINAAGHFIPPLVIFKGVRNIPGLSNGSLPNSLTRLSPKGWINADLFYEWLKFFDRNIPPTRPVMLIMDSHASHIAPKILDYAKSHQIILFTMPAHTSHILQPLDVGVFRPLKAAWRAELQNYKVNNPTSVPTRFDFHKFLTPVYEQCFTPTNIRAGFRKAGIYPINKNAVCSEAIAPSILSDQPVPTSQLSMEEIIIGQDYDVDIPQAEIIKTNYDPLSEGAINEKDASKPSIPSISSIAEAHIQNSAPSETLQMECELEQVPTSMYNINTVTNNINIDDIPRPIFQNKNKIEIHDILILPKWKPNIKTRQKRTVPKAQCLTPVATTSSTNVSLRHVRRTTFKKEDQKVKDRQTPQPNSRKHVKENAKQTSQPLNRLKSSISDDEWVCRSCNGLYSQDVKLQNGADWITCSFCTNPYHIHCQSQIIGDNQEVFMCDSCSIDESSGEE</sequence>
<dbReference type="Gene3D" id="1.10.10.60">
    <property type="entry name" value="Homeodomain-like"/>
    <property type="match status" value="1"/>
</dbReference>
<name>A0AAV1KKZ8_9NEOP</name>
<reference evidence="8 9" key="1">
    <citation type="submission" date="2023-11" db="EMBL/GenBank/DDBJ databases">
        <authorList>
            <person name="Hedman E."/>
            <person name="Englund M."/>
            <person name="Stromberg M."/>
            <person name="Nyberg Akerstrom W."/>
            <person name="Nylinder S."/>
            <person name="Jareborg N."/>
            <person name="Kallberg Y."/>
            <person name="Kronander E."/>
        </authorList>
    </citation>
    <scope>NUCLEOTIDE SEQUENCE [LARGE SCALE GENOMIC DNA]</scope>
</reference>
<keyword evidence="9" id="KW-1185">Reference proteome</keyword>
<dbReference type="Pfam" id="PF03221">
    <property type="entry name" value="HTH_Tnp_Tc5"/>
    <property type="match status" value="1"/>
</dbReference>
<protein>
    <recommendedName>
        <fullName evidence="7">HTH CENPB-type domain-containing protein</fullName>
    </recommendedName>
</protein>
<evidence type="ECO:0000313" key="8">
    <source>
        <dbReference type="EMBL" id="CAK1583746.1"/>
    </source>
</evidence>